<dbReference type="PANTHER" id="PTHR43421">
    <property type="entry name" value="METALLOPROTEASE PMBA"/>
    <property type="match status" value="1"/>
</dbReference>
<dbReference type="GO" id="GO:0005829">
    <property type="term" value="C:cytosol"/>
    <property type="evidence" value="ECO:0007669"/>
    <property type="project" value="TreeGrafter"/>
</dbReference>
<dbReference type="Pfam" id="PF01523">
    <property type="entry name" value="PmbA_TldD_1st"/>
    <property type="match status" value="1"/>
</dbReference>
<feature type="domain" description="Metalloprotease TldD/E central" evidence="4">
    <location>
        <begin position="116"/>
        <end position="221"/>
    </location>
</feature>
<feature type="domain" description="Metalloprotease TldD/E C-terminal" evidence="3">
    <location>
        <begin position="228"/>
        <end position="456"/>
    </location>
</feature>
<dbReference type="InterPro" id="IPR045569">
    <property type="entry name" value="Metalloprtase-TldD/E_C"/>
</dbReference>
<dbReference type="GO" id="GO:0006508">
    <property type="term" value="P:proteolysis"/>
    <property type="evidence" value="ECO:0007669"/>
    <property type="project" value="InterPro"/>
</dbReference>
<comment type="caution">
    <text evidence="5">The sequence shown here is derived from an EMBL/GenBank/DDBJ whole genome shotgun (WGS) entry which is preliminary data.</text>
</comment>
<evidence type="ECO:0000259" key="4">
    <source>
        <dbReference type="Pfam" id="PF19290"/>
    </source>
</evidence>
<dbReference type="Pfam" id="PF19289">
    <property type="entry name" value="PmbA_TldD_3rd"/>
    <property type="match status" value="1"/>
</dbReference>
<protein>
    <submittedName>
        <fullName evidence="5">TldD/PmbA family protein</fullName>
    </submittedName>
</protein>
<dbReference type="InterPro" id="IPR036059">
    <property type="entry name" value="TldD/PmbA_sf"/>
</dbReference>
<dbReference type="InterPro" id="IPR035068">
    <property type="entry name" value="TldD/PmbA_N"/>
</dbReference>
<accession>A0A933LRW4</accession>
<dbReference type="GO" id="GO:0008237">
    <property type="term" value="F:metallopeptidase activity"/>
    <property type="evidence" value="ECO:0007669"/>
    <property type="project" value="InterPro"/>
</dbReference>
<sequence length="457" mass="49005">MKRDLVTDLLRDLAERVAKEKLGELELFLIKEKTVSIEVFNQTIDTFQLAQTQGVGLRLLKEGRCGYSFTEKIDQPSLEKAFQQASANAAINAPDESYALSQPNSSYPKLDLINEEIERVPLPAKIEMAKALEKKAKSYDSRIINVPSSYYGEGRREVTLINSLGLEASFASNLAGLAIDIMAQQTVETKSAFRHKTSRGMKELNPEKIAKEAAKEGVDLLGARSISTGNYPVVFTPETGRQILGAFTPIFSAKNVQEGKSLLLGKLNHQLAASSISLIDNPLLPAGLASRPFDDEGTPSRVVHVIKDGTLQSYLHNNSTARKDGVPSTGHARRASIKSALDIAPSNFLLSTSGTPHSSALLPGKVEKGIMVVNLHGLHSGTNAISGDFSLGAQGFFFEGGEILHPVHNFTIAGNFLSLLQDILELGDDFEPGPTGAGGSSICTPSFLVSSLSVSGS</sequence>
<dbReference type="Gene3D" id="3.30.2290.10">
    <property type="entry name" value="PmbA/TldD superfamily"/>
    <property type="match status" value="1"/>
</dbReference>
<dbReference type="Pfam" id="PF19290">
    <property type="entry name" value="PmbA_TldD_2nd"/>
    <property type="match status" value="1"/>
</dbReference>
<dbReference type="AlphaFoldDB" id="A0A933LRW4"/>
<dbReference type="Proteomes" id="UP000772181">
    <property type="component" value="Unassembled WGS sequence"/>
</dbReference>
<dbReference type="InterPro" id="IPR045570">
    <property type="entry name" value="Metalloprtase-TldD/E_cen_dom"/>
</dbReference>
<organism evidence="5 6">
    <name type="scientific">Tectimicrobiota bacterium</name>
    <dbReference type="NCBI Taxonomy" id="2528274"/>
    <lineage>
        <taxon>Bacteria</taxon>
        <taxon>Pseudomonadati</taxon>
        <taxon>Nitrospinota/Tectimicrobiota group</taxon>
        <taxon>Candidatus Tectimicrobiota</taxon>
    </lineage>
</organism>
<proteinExistence type="inferred from homology"/>
<name>A0A933LRW4_UNCTE</name>
<gene>
    <name evidence="5" type="ORF">HY730_10315</name>
</gene>
<evidence type="ECO:0000259" key="2">
    <source>
        <dbReference type="Pfam" id="PF01523"/>
    </source>
</evidence>
<dbReference type="InterPro" id="IPR047657">
    <property type="entry name" value="PmbA"/>
</dbReference>
<dbReference type="InterPro" id="IPR002510">
    <property type="entry name" value="Metalloprtase-TldD/E_N"/>
</dbReference>
<feature type="domain" description="Metalloprotease TldD/E N-terminal" evidence="2">
    <location>
        <begin position="26"/>
        <end position="89"/>
    </location>
</feature>
<evidence type="ECO:0000259" key="3">
    <source>
        <dbReference type="Pfam" id="PF19289"/>
    </source>
</evidence>
<evidence type="ECO:0000256" key="1">
    <source>
        <dbReference type="ARBA" id="ARBA00005836"/>
    </source>
</evidence>
<dbReference type="PANTHER" id="PTHR43421:SF1">
    <property type="entry name" value="METALLOPROTEASE PMBA"/>
    <property type="match status" value="1"/>
</dbReference>
<comment type="similarity">
    <text evidence="1">Belongs to the peptidase U62 family.</text>
</comment>
<evidence type="ECO:0000313" key="6">
    <source>
        <dbReference type="Proteomes" id="UP000772181"/>
    </source>
</evidence>
<reference evidence="5" key="1">
    <citation type="submission" date="2020-07" db="EMBL/GenBank/DDBJ databases">
        <title>Huge and variable diversity of episymbiotic CPR bacteria and DPANN archaea in groundwater ecosystems.</title>
        <authorList>
            <person name="He C.Y."/>
            <person name="Keren R."/>
            <person name="Whittaker M."/>
            <person name="Farag I.F."/>
            <person name="Doudna J."/>
            <person name="Cate J.H.D."/>
            <person name="Banfield J.F."/>
        </authorList>
    </citation>
    <scope>NUCLEOTIDE SEQUENCE</scope>
    <source>
        <strain evidence="5">NC_groundwater_1482_Ag_S-0.65um_47_24</strain>
    </source>
</reference>
<dbReference type="EMBL" id="JACQWF010000440">
    <property type="protein sequence ID" value="MBI4596747.1"/>
    <property type="molecule type" value="Genomic_DNA"/>
</dbReference>
<evidence type="ECO:0000313" key="5">
    <source>
        <dbReference type="EMBL" id="MBI4596747.1"/>
    </source>
</evidence>
<dbReference type="SUPFAM" id="SSF111283">
    <property type="entry name" value="Putative modulator of DNA gyrase, PmbA/TldD"/>
    <property type="match status" value="1"/>
</dbReference>